<dbReference type="Proteomes" id="UP000070700">
    <property type="component" value="Unassembled WGS sequence"/>
</dbReference>
<sequence length="730" mass="81041">MSTEDELESLIGRIPECPSFSPRTPDLRCCCGQDSCAYLKHNCLALDDLEKEVRTAATLGQALLVRHEQYMHDAERDRLEMNAKIEKLEADKKELENENAKTIEENRGLLDQLESVNGTLTESEAHVKSLEATLHATRLELRRLETLASKTLDLEAQFAALELEQEVLQKTVTTTQKEERSAVQRWRKAERRLNDLQEQLERIEREATEERERHVEVMGRMERQRAVERELDTAAGRLKGAAAYTAGNGKHGSSVVSHFVKDILQDNANLQMGIVELREMLMNSNDEVQMLREQLLIHQPVIEDKGDGSGPPTLRAELGPKDPDETGNKVEPQVVSQALHIHHHYHAPKKEEIRRPKKKRTSLNTALFTPPRHMQSPRTSRDVANAILSQTSVTVPSPVTPTNRWSMQSAQMSDFAPSSVPSSPRSYRNSALFDRYDFDSSRPTSPGSSVDPMSPQFQPQFHKKRASEVSTRGFAAPSNFQSHVIHEEEDGDVEDIPDLQTPSMPSLDDETTPSEVSRQSEADSQESNWTSSFQPTLRRTSSHESILSISGIDIHTLKSRPSQMTITGDSLLFRPRTRLGTPSTIVSMETITGASMITARPTLSRQGHNSTSYLRSTVLGNNSDARSISSSGSNEGTTPKTGGWLFSRWGVSPVKSVADLRAPPPASPASQQRTVSTPVVDPLKAFMGRSPGINQKGPIPGFIKKVERAPSKVTTGAVDHDALKEVLMEG</sequence>
<feature type="coiled-coil region" evidence="1">
    <location>
        <begin position="71"/>
        <end position="213"/>
    </location>
</feature>
<feature type="compositionally biased region" description="Basic and acidic residues" evidence="2">
    <location>
        <begin position="318"/>
        <end position="328"/>
    </location>
</feature>
<reference evidence="3 4" key="1">
    <citation type="submission" date="2015-10" db="EMBL/GenBank/DDBJ databases">
        <title>Full genome of DAOMC 229536 Phialocephala scopiformis, a fungal endophyte of spruce producing the potent anti-insectan compound rugulosin.</title>
        <authorList>
            <consortium name="DOE Joint Genome Institute"/>
            <person name="Walker A.K."/>
            <person name="Frasz S.L."/>
            <person name="Seifert K.A."/>
            <person name="Miller J.D."/>
            <person name="Mondo S.J."/>
            <person name="Labutti K."/>
            <person name="Lipzen A."/>
            <person name="Dockter R."/>
            <person name="Kennedy M."/>
            <person name="Grigoriev I.V."/>
            <person name="Spatafora J.W."/>
        </authorList>
    </citation>
    <scope>NUCLEOTIDE SEQUENCE [LARGE SCALE GENOMIC DNA]</scope>
    <source>
        <strain evidence="3 4">CBS 120377</strain>
    </source>
</reference>
<feature type="region of interest" description="Disordered" evidence="2">
    <location>
        <begin position="623"/>
        <end position="644"/>
    </location>
</feature>
<evidence type="ECO:0000256" key="1">
    <source>
        <dbReference type="SAM" id="Coils"/>
    </source>
</evidence>
<feature type="region of interest" description="Disordered" evidence="2">
    <location>
        <begin position="437"/>
        <end position="544"/>
    </location>
</feature>
<feature type="region of interest" description="Disordered" evidence="2">
    <location>
        <begin position="301"/>
        <end position="329"/>
    </location>
</feature>
<proteinExistence type="predicted"/>
<feature type="compositionally biased region" description="Polar residues" evidence="2">
    <location>
        <begin position="623"/>
        <end position="640"/>
    </location>
</feature>
<dbReference type="KEGG" id="psco:LY89DRAFT_643966"/>
<name>A0A194XD55_MOLSC</name>
<dbReference type="RefSeq" id="XP_018072444.1">
    <property type="nucleotide sequence ID" value="XM_018211816.1"/>
</dbReference>
<dbReference type="GeneID" id="28821542"/>
<protein>
    <submittedName>
        <fullName evidence="3">Uncharacterized protein</fullName>
    </submittedName>
</protein>
<dbReference type="AlphaFoldDB" id="A0A194XD55"/>
<gene>
    <name evidence="3" type="ORF">LY89DRAFT_643966</name>
</gene>
<dbReference type="EMBL" id="KQ947413">
    <property type="protein sequence ID" value="KUJ18089.1"/>
    <property type="molecule type" value="Genomic_DNA"/>
</dbReference>
<feature type="compositionally biased region" description="Acidic residues" evidence="2">
    <location>
        <begin position="487"/>
        <end position="497"/>
    </location>
</feature>
<evidence type="ECO:0000256" key="2">
    <source>
        <dbReference type="SAM" id="MobiDB-lite"/>
    </source>
</evidence>
<evidence type="ECO:0000313" key="4">
    <source>
        <dbReference type="Proteomes" id="UP000070700"/>
    </source>
</evidence>
<keyword evidence="4" id="KW-1185">Reference proteome</keyword>
<dbReference type="InParanoid" id="A0A194XD55"/>
<evidence type="ECO:0000313" key="3">
    <source>
        <dbReference type="EMBL" id="KUJ18089.1"/>
    </source>
</evidence>
<organism evidence="3 4">
    <name type="scientific">Mollisia scopiformis</name>
    <name type="common">Conifer needle endophyte fungus</name>
    <name type="synonym">Phialocephala scopiformis</name>
    <dbReference type="NCBI Taxonomy" id="149040"/>
    <lineage>
        <taxon>Eukaryota</taxon>
        <taxon>Fungi</taxon>
        <taxon>Dikarya</taxon>
        <taxon>Ascomycota</taxon>
        <taxon>Pezizomycotina</taxon>
        <taxon>Leotiomycetes</taxon>
        <taxon>Helotiales</taxon>
        <taxon>Mollisiaceae</taxon>
        <taxon>Mollisia</taxon>
    </lineage>
</organism>
<accession>A0A194XD55</accession>
<feature type="compositionally biased region" description="Polar residues" evidence="2">
    <location>
        <begin position="525"/>
        <end position="544"/>
    </location>
</feature>
<dbReference type="STRING" id="149040.A0A194XD55"/>
<keyword evidence="1" id="KW-0175">Coiled coil</keyword>
<feature type="region of interest" description="Disordered" evidence="2">
    <location>
        <begin position="342"/>
        <end position="379"/>
    </location>
</feature>
<dbReference type="OrthoDB" id="4088568at2759"/>